<feature type="compositionally biased region" description="Acidic residues" evidence="1">
    <location>
        <begin position="348"/>
        <end position="373"/>
    </location>
</feature>
<evidence type="ECO:0000256" key="2">
    <source>
        <dbReference type="SAM" id="Phobius"/>
    </source>
</evidence>
<evidence type="ECO:0000313" key="4">
    <source>
        <dbReference type="Proteomes" id="UP000678237"/>
    </source>
</evidence>
<dbReference type="EMBL" id="JAGVWE010000002">
    <property type="protein sequence ID" value="MBS3062575.1"/>
    <property type="molecule type" value="Genomic_DNA"/>
</dbReference>
<feature type="region of interest" description="Disordered" evidence="1">
    <location>
        <begin position="307"/>
        <end position="373"/>
    </location>
</feature>
<name>A0A8T4LH52_9ARCH</name>
<accession>A0A8T4LH52</accession>
<feature type="transmembrane region" description="Helical" evidence="2">
    <location>
        <begin position="136"/>
        <end position="156"/>
    </location>
</feature>
<reference evidence="3" key="2">
    <citation type="submission" date="2021-05" db="EMBL/GenBank/DDBJ databases">
        <title>Protein family content uncovers lineage relationships and bacterial pathway maintenance mechanisms in DPANN archaea.</title>
        <authorList>
            <person name="Castelle C.J."/>
            <person name="Meheust R."/>
            <person name="Jaffe A.L."/>
            <person name="Seitz K."/>
            <person name="Gong X."/>
            <person name="Baker B.J."/>
            <person name="Banfield J.F."/>
        </authorList>
    </citation>
    <scope>NUCLEOTIDE SEQUENCE</scope>
    <source>
        <strain evidence="3">RIFCSPLOWO2_01_FULL_58_19</strain>
    </source>
</reference>
<keyword evidence="2" id="KW-0812">Transmembrane</keyword>
<feature type="transmembrane region" description="Helical" evidence="2">
    <location>
        <begin position="107"/>
        <end position="124"/>
    </location>
</feature>
<proteinExistence type="predicted"/>
<feature type="compositionally biased region" description="Basic and acidic residues" evidence="1">
    <location>
        <begin position="335"/>
        <end position="347"/>
    </location>
</feature>
<reference evidence="3" key="1">
    <citation type="submission" date="2021-03" db="EMBL/GenBank/DDBJ databases">
        <authorList>
            <person name="Jaffe A."/>
        </authorList>
    </citation>
    <scope>NUCLEOTIDE SEQUENCE</scope>
    <source>
        <strain evidence="3">RIFCSPLOWO2_01_FULL_58_19</strain>
    </source>
</reference>
<feature type="transmembrane region" description="Helical" evidence="2">
    <location>
        <begin position="78"/>
        <end position="100"/>
    </location>
</feature>
<comment type="caution">
    <text evidence="3">The sequence shown here is derived from an EMBL/GenBank/DDBJ whole genome shotgun (WGS) entry which is preliminary data.</text>
</comment>
<feature type="transmembrane region" description="Helical" evidence="2">
    <location>
        <begin position="18"/>
        <end position="39"/>
    </location>
</feature>
<organism evidence="3 4">
    <name type="scientific">Candidatus Iainarchaeum sp</name>
    <dbReference type="NCBI Taxonomy" id="3101447"/>
    <lineage>
        <taxon>Archaea</taxon>
        <taxon>Candidatus Iainarchaeota</taxon>
        <taxon>Candidatus Iainarchaeia</taxon>
        <taxon>Candidatus Iainarchaeales</taxon>
        <taxon>Candidatus Iainarchaeaceae</taxon>
        <taxon>Candidatus Iainarchaeum</taxon>
    </lineage>
</organism>
<evidence type="ECO:0000256" key="1">
    <source>
        <dbReference type="SAM" id="MobiDB-lite"/>
    </source>
</evidence>
<sequence>MGEGVVSFAFSALKDLKAYAFALALLGLSFAGMVVPFLLASSPVALLVAPLLLGFVQYYVIARLALHALRRVGFSPPPFGLLGVFKLFAVYLLSGLIALFSGYNLKWLGLFILFLVLELGYGFVSAAQNPLGFMEVFSWVGILLMLYYLVVFYNMLRLSFSAMALLSRGLGLFDSTRESWRLTMGKFWRVFFNFLVLLVAVMLFLFLVSGVLAFLVGVAAGSMFSGSLDAAAASMGLPVQLLSVLPFVGAMLSFFIAFSLFLFLFSPLATVLFSFGFVRLYANLSGGAGDRVASFSQLEAAAAQPAWQSYKPGPKPAKGASSLRDLAEEEEDPSLEAKPRKKPAVEAREEESEPIDVEELDFAGLDDEADEEK</sequence>
<feature type="transmembrane region" description="Helical" evidence="2">
    <location>
        <begin position="46"/>
        <end position="66"/>
    </location>
</feature>
<dbReference type="AlphaFoldDB" id="A0A8T4LH52"/>
<feature type="transmembrane region" description="Helical" evidence="2">
    <location>
        <begin position="191"/>
        <end position="224"/>
    </location>
</feature>
<evidence type="ECO:0000313" key="3">
    <source>
        <dbReference type="EMBL" id="MBS3062575.1"/>
    </source>
</evidence>
<gene>
    <name evidence="3" type="ORF">J4203_01770</name>
</gene>
<keyword evidence="2" id="KW-0472">Membrane</keyword>
<dbReference type="Proteomes" id="UP000678237">
    <property type="component" value="Unassembled WGS sequence"/>
</dbReference>
<keyword evidence="2" id="KW-1133">Transmembrane helix</keyword>
<protein>
    <submittedName>
        <fullName evidence="3">Uncharacterized protein</fullName>
    </submittedName>
</protein>
<feature type="transmembrane region" description="Helical" evidence="2">
    <location>
        <begin position="244"/>
        <end position="265"/>
    </location>
</feature>